<dbReference type="PANTHER" id="PTHR24356:SF1">
    <property type="entry name" value="SERINE_THREONINE-PROTEIN KINASE GREATWALL"/>
    <property type="match status" value="1"/>
</dbReference>
<dbReference type="InterPro" id="IPR011009">
    <property type="entry name" value="Kinase-like_dom_sf"/>
</dbReference>
<gene>
    <name evidence="13" type="ORF">BG006_003569</name>
</gene>
<dbReference type="CDD" id="cd05610">
    <property type="entry name" value="STKc_MASTL"/>
    <property type="match status" value="1"/>
</dbReference>
<dbReference type="InterPro" id="IPR050236">
    <property type="entry name" value="Ser_Thr_kinase_AGC"/>
</dbReference>
<evidence type="ECO:0000313" key="14">
    <source>
        <dbReference type="Proteomes" id="UP000696485"/>
    </source>
</evidence>
<dbReference type="InterPro" id="IPR058345">
    <property type="entry name" value="DUF8032"/>
</dbReference>
<dbReference type="PROSITE" id="PS51285">
    <property type="entry name" value="AGC_KINASE_CTER"/>
    <property type="match status" value="1"/>
</dbReference>
<feature type="region of interest" description="Disordered" evidence="10">
    <location>
        <begin position="670"/>
        <end position="747"/>
    </location>
</feature>
<feature type="compositionally biased region" description="Low complexity" evidence="10">
    <location>
        <begin position="2209"/>
        <end position="2221"/>
    </location>
</feature>
<dbReference type="Pfam" id="PF00069">
    <property type="entry name" value="Pkinase"/>
    <property type="match status" value="2"/>
</dbReference>
<dbReference type="SMART" id="SM00220">
    <property type="entry name" value="S_TKc"/>
    <property type="match status" value="1"/>
</dbReference>
<dbReference type="Pfam" id="PF26087">
    <property type="entry name" value="DUF8032"/>
    <property type="match status" value="2"/>
</dbReference>
<feature type="compositionally biased region" description="Low complexity" evidence="10">
    <location>
        <begin position="1381"/>
        <end position="1423"/>
    </location>
</feature>
<dbReference type="FunFam" id="3.30.200.20:FF:000550">
    <property type="entry name" value="Serine/threonine-protein kinase greatwall"/>
    <property type="match status" value="1"/>
</dbReference>
<feature type="region of interest" description="Disordered" evidence="10">
    <location>
        <begin position="1768"/>
        <end position="1825"/>
    </location>
</feature>
<feature type="compositionally biased region" description="Low complexity" evidence="10">
    <location>
        <begin position="407"/>
        <end position="416"/>
    </location>
</feature>
<keyword evidence="4" id="KW-0808">Transferase</keyword>
<feature type="region of interest" description="Disordered" evidence="10">
    <location>
        <begin position="2469"/>
        <end position="2510"/>
    </location>
</feature>
<dbReference type="GO" id="GO:0035556">
    <property type="term" value="P:intracellular signal transduction"/>
    <property type="evidence" value="ECO:0007669"/>
    <property type="project" value="TreeGrafter"/>
</dbReference>
<dbReference type="GO" id="GO:0005524">
    <property type="term" value="F:ATP binding"/>
    <property type="evidence" value="ECO:0007669"/>
    <property type="project" value="UniProtKB-KW"/>
</dbReference>
<feature type="region of interest" description="Disordered" evidence="10">
    <location>
        <begin position="2208"/>
        <end position="2333"/>
    </location>
</feature>
<dbReference type="EC" id="2.7.11.1" evidence="2"/>
<reference evidence="13" key="1">
    <citation type="journal article" date="2020" name="Fungal Divers.">
        <title>Resolving the Mortierellaceae phylogeny through synthesis of multi-gene phylogenetics and phylogenomics.</title>
        <authorList>
            <person name="Vandepol N."/>
            <person name="Liber J."/>
            <person name="Desiro A."/>
            <person name="Na H."/>
            <person name="Kennedy M."/>
            <person name="Barry K."/>
            <person name="Grigoriev I.V."/>
            <person name="Miller A.N."/>
            <person name="O'Donnell K."/>
            <person name="Stajich J.E."/>
            <person name="Bonito G."/>
        </authorList>
    </citation>
    <scope>NUCLEOTIDE SEQUENCE</scope>
    <source>
        <strain evidence="13">NVP1</strain>
    </source>
</reference>
<evidence type="ECO:0000256" key="5">
    <source>
        <dbReference type="ARBA" id="ARBA00022741"/>
    </source>
</evidence>
<dbReference type="PANTHER" id="PTHR24356">
    <property type="entry name" value="SERINE/THREONINE-PROTEIN KINASE"/>
    <property type="match status" value="1"/>
</dbReference>
<comment type="similarity">
    <text evidence="1">Belongs to the protein kinase superfamily. AGC Ser/Thr protein kinase family.</text>
</comment>
<evidence type="ECO:0000256" key="8">
    <source>
        <dbReference type="ARBA" id="ARBA00047899"/>
    </source>
</evidence>
<evidence type="ECO:0000256" key="10">
    <source>
        <dbReference type="SAM" id="MobiDB-lite"/>
    </source>
</evidence>
<keyword evidence="6" id="KW-0418">Kinase</keyword>
<feature type="compositionally biased region" description="Polar residues" evidence="10">
    <location>
        <begin position="1299"/>
        <end position="1309"/>
    </location>
</feature>
<dbReference type="GO" id="GO:0005634">
    <property type="term" value="C:nucleus"/>
    <property type="evidence" value="ECO:0007669"/>
    <property type="project" value="TreeGrafter"/>
</dbReference>
<dbReference type="PROSITE" id="PS00108">
    <property type="entry name" value="PROTEIN_KINASE_ST"/>
    <property type="match status" value="1"/>
</dbReference>
<dbReference type="Gene3D" id="3.30.200.20">
    <property type="entry name" value="Phosphorylase Kinase, domain 1"/>
    <property type="match status" value="1"/>
</dbReference>
<dbReference type="GO" id="GO:0004674">
    <property type="term" value="F:protein serine/threonine kinase activity"/>
    <property type="evidence" value="ECO:0007669"/>
    <property type="project" value="UniProtKB-KW"/>
</dbReference>
<feature type="domain" description="Protein kinase" evidence="11">
    <location>
        <begin position="504"/>
        <end position="847"/>
    </location>
</feature>
<feature type="region of interest" description="Disordered" evidence="10">
    <location>
        <begin position="1221"/>
        <end position="1245"/>
    </location>
</feature>
<feature type="compositionally biased region" description="Low complexity" evidence="10">
    <location>
        <begin position="37"/>
        <end position="78"/>
    </location>
</feature>
<feature type="compositionally biased region" description="Polar residues" evidence="10">
    <location>
        <begin position="95"/>
        <end position="116"/>
    </location>
</feature>
<evidence type="ECO:0000256" key="4">
    <source>
        <dbReference type="ARBA" id="ARBA00022679"/>
    </source>
</evidence>
<feature type="compositionally biased region" description="Basic and acidic residues" evidence="10">
    <location>
        <begin position="1361"/>
        <end position="1380"/>
    </location>
</feature>
<feature type="compositionally biased region" description="Low complexity" evidence="10">
    <location>
        <begin position="953"/>
        <end position="965"/>
    </location>
</feature>
<feature type="region of interest" description="Disordered" evidence="10">
    <location>
        <begin position="2362"/>
        <end position="2447"/>
    </location>
</feature>
<feature type="compositionally biased region" description="Acidic residues" evidence="10">
    <location>
        <begin position="2266"/>
        <end position="2275"/>
    </location>
</feature>
<dbReference type="Proteomes" id="UP000696485">
    <property type="component" value="Unassembled WGS sequence"/>
</dbReference>
<feature type="compositionally biased region" description="Acidic residues" evidence="10">
    <location>
        <begin position="2285"/>
        <end position="2318"/>
    </location>
</feature>
<dbReference type="InterPro" id="IPR037638">
    <property type="entry name" value="MASTL_STKc"/>
</dbReference>
<dbReference type="EMBL" id="JAAAUY010000020">
    <property type="protein sequence ID" value="KAF9337656.1"/>
    <property type="molecule type" value="Genomic_DNA"/>
</dbReference>
<feature type="compositionally biased region" description="Basic and acidic residues" evidence="10">
    <location>
        <begin position="1221"/>
        <end position="1236"/>
    </location>
</feature>
<dbReference type="PROSITE" id="PS50011">
    <property type="entry name" value="PROTEIN_KINASE_DOM"/>
    <property type="match status" value="1"/>
</dbReference>
<feature type="region of interest" description="Disordered" evidence="10">
    <location>
        <begin position="949"/>
        <end position="1033"/>
    </location>
</feature>
<keyword evidence="3" id="KW-0723">Serine/threonine-protein kinase</keyword>
<feature type="domain" description="AGC-kinase C-terminal" evidence="12">
    <location>
        <begin position="848"/>
        <end position="907"/>
    </location>
</feature>
<evidence type="ECO:0000259" key="12">
    <source>
        <dbReference type="PROSITE" id="PS51285"/>
    </source>
</evidence>
<sequence length="2510" mass="269584">MIGNKGKRTADRKKPTISLFKSIKSMFNQQSHHGDRSASLMPSSPSSQLSPLSPLSPAQSSPLAAAASVPSSGAKPSSFGLRHRSSIGAAPLVRSQTMEASPSGLSSPGQHHSPSGTMAVGSKPAGNHSADMTVCRICDEEILLSLLDRHSETCKLQHECSQTLESCNHALGKLSSCVWQRRELIEAMNRPYVDYHSVKDAEKIRTLSEKACLVSESNPRQAIRKLEKYHHKVNHVLHESKKAAYDDELFGITKKIAHVIREKLATMQTIQDQLTLLASRDALQEANSTGIVPRSQSASAISSQSDHQATPTSFWGARKSKKSKTKDGIVRSTKPPLPLQSSQTMTGLSGKKVNPNGRANQESFSNHMRRESTGSSYSGHDQETLLPTTFGSIPIQGPISRKGRAGSTPSSSMQTPPTFPTTPIEKPSKNFSTIFAAFLRVSRQRIHSYNNLASHSKGIGNIDAETRGGLFGNTPGSAGGILSPPFNGPTTPYNKSRVPSIQDFEIIKPISRGAFGKVYLARKKTTKDLYAIKILKKADMVRKNMVNHVLAERRVLALTRTPFVVQLFYAFASKDYLYLVMEYVIGGDLSSLLAVFGSFEEEMARMYIAECVLALEYLHSNGITHRDLKPDNMLVNTEGHIKLTDFGLSRITVPDNDMFSWQEYKTPSLNRRHLSRPSATSGPQGKYASSPGTFKQAEKKNSNTGSNVIGASSKHSASPGHMHASPAASSVQPSASTGTRSIRRHRGSSKALLGTPDYLAPELLLGIGHGAAVDWWSLGVCLFEFLTGYPPFMDEAPEAIFKNILNHDIQWPESGLSWEAHDLINKLLSRDPAQRPSPSELKAHPFFRGVDWDNIRYQEAPFIPSPNDNTDTSYFDARNARPDIRRLSDGNIADISAGNVGASETLAGAVSDNVFNSGLAEAIVPDESSTTVSPPSTGLTMSPSASITRLVTAASSPSSNSRSSAQTVRPRLMNHGRSKSVSNRVSFSPAFGGSPLSTLSSSSSVHRAKPSVSSSASHQGFGSIPPFLEEQPLGSPLASQIENELSRTSQPTLISTMHSGFVNATGHLSGGYISNMDYGRSLPSQESRSTLASLREHSQDLDQDEALDAAYGYHRGVDVNMTGATSSFGLGLGLAVETHQAPLILPQRKSSLQHQPSFQKILRSGSIPPPAPFSGPLVFREGESGSSVDHRRPSTSKRGSYAEGKSSAMKYELEGKRYGVADSHDSTMDPHLDPDHPHHHKDTQDGGVMMQRSLSIESEFESFSYKNVTLLNDVNMEAMMMQGKALAAAALTGSGSNIASTPPISGSTKEVTELPATGTDTQGSGPGPLKSMIHSLGAHSKQSSSAGTMVNSGSSLFGGPESRKGSTDSKLRDKEGRREGSSSGLLLGLGSLSSSRSKSRSRSSSAATTSAPISSSATAPSGAVLTASPAHSSHGLHPMPAQFPANLAPSASPASGAEGGSASTNGHSASSSSSAGTVFGFGIGSNGSQNRLPVGGGNGSGSKAGSRAGSRNGSTTSLILQNMGPGMISMMLKRSSPGGNSSGYLTPTKKASSQSVASSFVGYHDPEDGGQGDSVKETKTLFSSPLMMSEGNITLHHESSATPVSSSPISPLALETHGDWGQGLKMLLGPMLPSVGTKNEEHKLAGSPLNPASHADNHIIKSDNLLSIQGPDEWNASTTPIAGWRKLASSPNGSNSSGNGGISRRIIFSSSSIGMFELLIRPQRPVGGSPALAVPVQQLLDSGSEAANLLATLSMEQLDNFTTAVKKAKDLKEQQRQQQQQPAQNTAPSAGSRSVAGRAPSRDPTRKGAKLPHISVITTGLRGPPPATAATLAQRDNVPWMTFSYSRKGHTNTPYSIRIDIDQVNLNDIPQDLQTRNCLYPMANGPEHAYKGVRREYECECNVQGWKLAHLNRLVLDGERGLLQRAVNSFRNLDEGNRSRRMKRRDKVANGTLQKRAARPVMDFRRVGVEMYVQAVENRDRGQERSNEDAEADKVARERAPLGLKWKQILVPPPDGSSQGPTDLVVIDPSLPDDTPPQEATIAASSAPPPPLTESTNIAQASLPVSLSDSPDNINLLEFQGYVQGQFQLLQIIVSIDQVPLESLDFEFKKRNCVYPRSFLDTYESPHWNTFGIRQAEESYLNEIGWKLCWLNQTLLDGKKLLLQQALDAYRRKFLPVTAQPRARIGFGLLTTRRRSILGLPPVGPLSTGQLLEGLGQQQQQQEEEPSESSSQPPKAQKQTHRVRFNVQEPSRRSTGLAGKHLELSSGEEQEDSDDSGGVLGGGLEESDELEEQDEEDDETTEQDEEDDDGDEDEEESGEGSSSEDVHHSQMSLLSFTGAIQTYSLGTGSGSARSRPRIASAKTNLALDTLPISQKRVADRILAGPDKRPKLGVDKGQEPAGHNIGDTGSGSRRSAKSSGTTDNTEGGLGLNFPEGDQQEEDDWWMSRLHSSHHPKDHYLVNMTTEELIGALTSGYNSDDDDDDDDDDDEGGEEDGDESENEDADNSMTTK</sequence>
<evidence type="ECO:0000256" key="7">
    <source>
        <dbReference type="ARBA" id="ARBA00022840"/>
    </source>
</evidence>
<feature type="compositionally biased region" description="Basic and acidic residues" evidence="10">
    <location>
        <begin position="1180"/>
        <end position="1192"/>
    </location>
</feature>
<feature type="compositionally biased region" description="Low complexity" evidence="10">
    <location>
        <begin position="724"/>
        <end position="736"/>
    </location>
</feature>
<feature type="region of interest" description="Disordered" evidence="10">
    <location>
        <begin position="26"/>
        <end position="82"/>
    </location>
</feature>
<feature type="region of interest" description="Disordered" evidence="10">
    <location>
        <begin position="1163"/>
        <end position="1208"/>
    </location>
</feature>
<evidence type="ECO:0000256" key="3">
    <source>
        <dbReference type="ARBA" id="ARBA00022527"/>
    </source>
</evidence>
<accession>A0A9P5VRB6</accession>
<evidence type="ECO:0000256" key="9">
    <source>
        <dbReference type="ARBA" id="ARBA00048679"/>
    </source>
</evidence>
<evidence type="ECO:0000313" key="13">
    <source>
        <dbReference type="EMBL" id="KAF9337656.1"/>
    </source>
</evidence>
<feature type="region of interest" description="Disordered" evidence="10">
    <location>
        <begin position="95"/>
        <end position="126"/>
    </location>
</feature>
<feature type="compositionally biased region" description="Low complexity" evidence="10">
    <location>
        <begin position="1503"/>
        <end position="1517"/>
    </location>
</feature>
<organism evidence="13 14">
    <name type="scientific">Podila minutissima</name>
    <dbReference type="NCBI Taxonomy" id="64525"/>
    <lineage>
        <taxon>Eukaryota</taxon>
        <taxon>Fungi</taxon>
        <taxon>Fungi incertae sedis</taxon>
        <taxon>Mucoromycota</taxon>
        <taxon>Mortierellomycotina</taxon>
        <taxon>Mortierellomycetes</taxon>
        <taxon>Mortierellales</taxon>
        <taxon>Mortierellaceae</taxon>
        <taxon>Podila</taxon>
    </lineage>
</organism>
<feature type="compositionally biased region" description="Low complexity" evidence="10">
    <location>
        <begin position="2409"/>
        <end position="2421"/>
    </location>
</feature>
<keyword evidence="7" id="KW-0067">ATP-binding</keyword>
<feature type="region of interest" description="Disordered" evidence="10">
    <location>
        <begin position="288"/>
        <end position="426"/>
    </location>
</feature>
<name>A0A9P5VRB6_9FUNG</name>
<feature type="compositionally biased region" description="Acidic residues" evidence="10">
    <location>
        <begin position="2477"/>
        <end position="2504"/>
    </location>
</feature>
<dbReference type="InterPro" id="IPR008271">
    <property type="entry name" value="Ser/Thr_kinase_AS"/>
</dbReference>
<feature type="compositionally biased region" description="Polar residues" evidence="10">
    <location>
        <begin position="373"/>
        <end position="391"/>
    </location>
</feature>
<evidence type="ECO:0000259" key="11">
    <source>
        <dbReference type="PROSITE" id="PS50011"/>
    </source>
</evidence>
<dbReference type="Gene3D" id="1.10.510.10">
    <property type="entry name" value="Transferase(Phosphotransferase) domain 1"/>
    <property type="match status" value="1"/>
</dbReference>
<feature type="compositionally biased region" description="Low complexity" evidence="10">
    <location>
        <begin position="1448"/>
        <end position="1476"/>
    </location>
</feature>
<keyword evidence="5" id="KW-0547">Nucleotide-binding</keyword>
<feature type="compositionally biased region" description="Polar residues" evidence="10">
    <location>
        <begin position="702"/>
        <end position="716"/>
    </location>
</feature>
<dbReference type="FunFam" id="1.10.510.10:FF:000604">
    <property type="entry name" value="AGC protein kinase"/>
    <property type="match status" value="1"/>
</dbReference>
<feature type="compositionally biased region" description="Low complexity" evidence="10">
    <location>
        <begin position="295"/>
        <end position="309"/>
    </location>
</feature>
<feature type="compositionally biased region" description="Low complexity" evidence="10">
    <location>
        <begin position="994"/>
        <end position="1004"/>
    </location>
</feature>
<comment type="caution">
    <text evidence="13">The sequence shown here is derived from an EMBL/GenBank/DDBJ whole genome shotgun (WGS) entry which is preliminary data.</text>
</comment>
<keyword evidence="14" id="KW-1185">Reference proteome</keyword>
<evidence type="ECO:0000256" key="2">
    <source>
        <dbReference type="ARBA" id="ARBA00012513"/>
    </source>
</evidence>
<dbReference type="InterPro" id="IPR000719">
    <property type="entry name" value="Prot_kinase_dom"/>
</dbReference>
<feature type="region of interest" description="Disordered" evidence="10">
    <location>
        <begin position="2006"/>
        <end position="2056"/>
    </location>
</feature>
<proteinExistence type="inferred from homology"/>
<feature type="compositionally biased region" description="Polar residues" evidence="10">
    <location>
        <begin position="357"/>
        <end position="366"/>
    </location>
</feature>
<feature type="compositionally biased region" description="Polar residues" evidence="10">
    <location>
        <begin position="1340"/>
        <end position="1355"/>
    </location>
</feature>
<feature type="region of interest" description="Disordered" evidence="10">
    <location>
        <begin position="1299"/>
        <end position="1517"/>
    </location>
</feature>
<dbReference type="InterPro" id="IPR000961">
    <property type="entry name" value="AGC-kinase_C"/>
</dbReference>
<dbReference type="SUPFAM" id="SSF56112">
    <property type="entry name" value="Protein kinase-like (PK-like)"/>
    <property type="match status" value="1"/>
</dbReference>
<feature type="compositionally biased region" description="Basic and acidic residues" evidence="10">
    <location>
        <begin position="2385"/>
        <end position="2397"/>
    </location>
</feature>
<protein>
    <recommendedName>
        <fullName evidence="2">non-specific serine/threonine protein kinase</fullName>
        <ecNumber evidence="2">2.7.11.1</ecNumber>
    </recommendedName>
</protein>
<evidence type="ECO:0000256" key="6">
    <source>
        <dbReference type="ARBA" id="ARBA00022777"/>
    </source>
</evidence>
<feature type="compositionally biased region" description="Polar residues" evidence="10">
    <location>
        <begin position="1011"/>
        <end position="1020"/>
    </location>
</feature>
<evidence type="ECO:0000256" key="1">
    <source>
        <dbReference type="ARBA" id="ARBA00009903"/>
    </source>
</evidence>
<comment type="catalytic activity">
    <reaction evidence="9">
        <text>L-seryl-[protein] + ATP = O-phospho-L-seryl-[protein] + ADP + H(+)</text>
        <dbReference type="Rhea" id="RHEA:17989"/>
        <dbReference type="Rhea" id="RHEA-COMP:9863"/>
        <dbReference type="Rhea" id="RHEA-COMP:11604"/>
        <dbReference type="ChEBI" id="CHEBI:15378"/>
        <dbReference type="ChEBI" id="CHEBI:29999"/>
        <dbReference type="ChEBI" id="CHEBI:30616"/>
        <dbReference type="ChEBI" id="CHEBI:83421"/>
        <dbReference type="ChEBI" id="CHEBI:456216"/>
        <dbReference type="EC" id="2.7.11.1"/>
    </reaction>
</comment>
<comment type="catalytic activity">
    <reaction evidence="8">
        <text>L-threonyl-[protein] + ATP = O-phospho-L-threonyl-[protein] + ADP + H(+)</text>
        <dbReference type="Rhea" id="RHEA:46608"/>
        <dbReference type="Rhea" id="RHEA-COMP:11060"/>
        <dbReference type="Rhea" id="RHEA-COMP:11605"/>
        <dbReference type="ChEBI" id="CHEBI:15378"/>
        <dbReference type="ChEBI" id="CHEBI:30013"/>
        <dbReference type="ChEBI" id="CHEBI:30616"/>
        <dbReference type="ChEBI" id="CHEBI:61977"/>
        <dbReference type="ChEBI" id="CHEBI:456216"/>
        <dbReference type="EC" id="2.7.11.1"/>
    </reaction>
</comment>